<evidence type="ECO:0000256" key="1">
    <source>
        <dbReference type="ARBA" id="ARBA00023125"/>
    </source>
</evidence>
<name>A0A939PJL3_9ACTN</name>
<organism evidence="4 5">
    <name type="scientific">Actinomadura barringtoniae</name>
    <dbReference type="NCBI Taxonomy" id="1427535"/>
    <lineage>
        <taxon>Bacteria</taxon>
        <taxon>Bacillati</taxon>
        <taxon>Actinomycetota</taxon>
        <taxon>Actinomycetes</taxon>
        <taxon>Streptosporangiales</taxon>
        <taxon>Thermomonosporaceae</taxon>
        <taxon>Actinomadura</taxon>
    </lineage>
</organism>
<comment type="caution">
    <text evidence="4">The sequence shown here is derived from an EMBL/GenBank/DDBJ whole genome shotgun (WGS) entry which is preliminary data.</text>
</comment>
<dbReference type="EMBL" id="JAGEOJ010000012">
    <property type="protein sequence ID" value="MBO2451293.1"/>
    <property type="molecule type" value="Genomic_DNA"/>
</dbReference>
<dbReference type="PANTHER" id="PTHR30055">
    <property type="entry name" value="HTH-TYPE TRANSCRIPTIONAL REGULATOR RUTR"/>
    <property type="match status" value="1"/>
</dbReference>
<dbReference type="GO" id="GO:0000976">
    <property type="term" value="F:transcription cis-regulatory region binding"/>
    <property type="evidence" value="ECO:0007669"/>
    <property type="project" value="TreeGrafter"/>
</dbReference>
<dbReference type="SUPFAM" id="SSF48498">
    <property type="entry name" value="Tetracyclin repressor-like, C-terminal domain"/>
    <property type="match status" value="1"/>
</dbReference>
<dbReference type="InterPro" id="IPR001647">
    <property type="entry name" value="HTH_TetR"/>
</dbReference>
<dbReference type="GO" id="GO:0003700">
    <property type="term" value="F:DNA-binding transcription factor activity"/>
    <property type="evidence" value="ECO:0007669"/>
    <property type="project" value="TreeGrafter"/>
</dbReference>
<dbReference type="InterPro" id="IPR050109">
    <property type="entry name" value="HTH-type_TetR-like_transc_reg"/>
</dbReference>
<dbReference type="Pfam" id="PF00440">
    <property type="entry name" value="TetR_N"/>
    <property type="match status" value="1"/>
</dbReference>
<accession>A0A939PJL3</accession>
<dbReference type="InterPro" id="IPR009057">
    <property type="entry name" value="Homeodomain-like_sf"/>
</dbReference>
<dbReference type="PROSITE" id="PS50977">
    <property type="entry name" value="HTH_TETR_2"/>
    <property type="match status" value="1"/>
</dbReference>
<sequence>METKHPLGERTAARILDAAERCMGRFGLQRVSMNDVAVEAGVSRGTVYRYFPVREDLVAAVLERTAVAFVEASESRVDVGETLADQVAEAVLFVHGHRDDVEFTLRLPAGTDSLLAMLLSVHIEPLLEAWVDFWGPRLAAAAGRGELRPGLDHRQVGEWIVRLCFTFAVMPSVALDLSDEAAVRAFVRLHMGGVLA</sequence>
<gene>
    <name evidence="4" type="ORF">J4573_29660</name>
</gene>
<evidence type="ECO:0000313" key="5">
    <source>
        <dbReference type="Proteomes" id="UP000669179"/>
    </source>
</evidence>
<dbReference type="AlphaFoldDB" id="A0A939PJL3"/>
<dbReference type="RefSeq" id="WP_208259168.1">
    <property type="nucleotide sequence ID" value="NZ_JAGEOJ010000012.1"/>
</dbReference>
<feature type="domain" description="HTH tetR-type" evidence="3">
    <location>
        <begin position="9"/>
        <end position="69"/>
    </location>
</feature>
<protein>
    <submittedName>
        <fullName evidence="4">TetR/AcrR family transcriptional regulator</fullName>
    </submittedName>
</protein>
<reference evidence="4" key="1">
    <citation type="submission" date="2021-03" db="EMBL/GenBank/DDBJ databases">
        <authorList>
            <person name="Kanchanasin P."/>
            <person name="Saeng-In P."/>
            <person name="Phongsopitanun W."/>
            <person name="Yuki M."/>
            <person name="Kudo T."/>
            <person name="Ohkuma M."/>
            <person name="Tanasupawat S."/>
        </authorList>
    </citation>
    <scope>NUCLEOTIDE SEQUENCE</scope>
    <source>
        <strain evidence="4">GKU 128</strain>
    </source>
</reference>
<dbReference type="InterPro" id="IPR036271">
    <property type="entry name" value="Tet_transcr_reg_TetR-rel_C_sf"/>
</dbReference>
<evidence type="ECO:0000256" key="2">
    <source>
        <dbReference type="PROSITE-ProRule" id="PRU00335"/>
    </source>
</evidence>
<dbReference type="PRINTS" id="PR00455">
    <property type="entry name" value="HTHTETR"/>
</dbReference>
<dbReference type="SUPFAM" id="SSF46689">
    <property type="entry name" value="Homeodomain-like"/>
    <property type="match status" value="1"/>
</dbReference>
<dbReference type="Gene3D" id="1.10.357.10">
    <property type="entry name" value="Tetracycline Repressor, domain 2"/>
    <property type="match status" value="1"/>
</dbReference>
<keyword evidence="1 2" id="KW-0238">DNA-binding</keyword>
<evidence type="ECO:0000259" key="3">
    <source>
        <dbReference type="PROSITE" id="PS50977"/>
    </source>
</evidence>
<keyword evidence="5" id="KW-1185">Reference proteome</keyword>
<dbReference type="Proteomes" id="UP000669179">
    <property type="component" value="Unassembled WGS sequence"/>
</dbReference>
<proteinExistence type="predicted"/>
<evidence type="ECO:0000313" key="4">
    <source>
        <dbReference type="EMBL" id="MBO2451293.1"/>
    </source>
</evidence>
<feature type="DNA-binding region" description="H-T-H motif" evidence="2">
    <location>
        <begin position="32"/>
        <end position="51"/>
    </location>
</feature>
<dbReference type="PANTHER" id="PTHR30055:SF153">
    <property type="entry name" value="HTH-TYPE TRANSCRIPTIONAL REPRESSOR RV3405C"/>
    <property type="match status" value="1"/>
</dbReference>